<feature type="transmembrane region" description="Helical" evidence="8">
    <location>
        <begin position="51"/>
        <end position="70"/>
    </location>
</feature>
<protein>
    <recommendedName>
        <fullName evidence="8">CASP-like protein</fullName>
    </recommendedName>
</protein>
<dbReference type="InterPro" id="IPR006459">
    <property type="entry name" value="CASP/CASPL"/>
</dbReference>
<keyword evidence="5 8" id="KW-0812">Transmembrane</keyword>
<feature type="transmembrane region" description="Helical" evidence="8">
    <location>
        <begin position="82"/>
        <end position="102"/>
    </location>
</feature>
<dbReference type="PANTHER" id="PTHR36488">
    <property type="entry name" value="CASP-LIKE PROTEIN 1U1"/>
    <property type="match status" value="1"/>
</dbReference>
<evidence type="ECO:0000256" key="6">
    <source>
        <dbReference type="ARBA" id="ARBA00022989"/>
    </source>
</evidence>
<evidence type="ECO:0000259" key="10">
    <source>
        <dbReference type="Pfam" id="PF04535"/>
    </source>
</evidence>
<keyword evidence="4 8" id="KW-1003">Cell membrane</keyword>
<dbReference type="EMBL" id="JADCNL010000001">
    <property type="protein sequence ID" value="KAG0499186.1"/>
    <property type="molecule type" value="Genomic_DNA"/>
</dbReference>
<reference evidence="11 12" key="1">
    <citation type="journal article" date="2020" name="Nat. Food">
        <title>A phased Vanilla planifolia genome enables genetic improvement of flavour and production.</title>
        <authorList>
            <person name="Hasing T."/>
            <person name="Tang H."/>
            <person name="Brym M."/>
            <person name="Khazi F."/>
            <person name="Huang T."/>
            <person name="Chambers A.H."/>
        </authorList>
    </citation>
    <scope>NUCLEOTIDE SEQUENCE [LARGE SCALE GENOMIC DNA]</scope>
    <source>
        <tissue evidence="11">Leaf</tissue>
    </source>
</reference>
<gene>
    <name evidence="11" type="ORF">HPP92_003877</name>
</gene>
<evidence type="ECO:0000256" key="2">
    <source>
        <dbReference type="ARBA" id="ARBA00007651"/>
    </source>
</evidence>
<proteinExistence type="inferred from homology"/>
<sequence length="160" mass="16781">MAKTPRACILVLRLLAMAAAVSAAVVMATSHQTTTFFNIAIKAEFYQSPSFTFFLAANAVAGVYSLFPLLAPRAGLGSRWVVVLDVVVAMLLTAAVAAAGAISEVGKKGNEHAGWLPICGQVSKYCHHVMGALICGFVGLLCHTTVVLHTISTELDPLLP</sequence>
<keyword evidence="6 8" id="KW-1133">Transmembrane helix</keyword>
<feature type="domain" description="Casparian strip membrane protein" evidence="10">
    <location>
        <begin position="6"/>
        <end position="142"/>
    </location>
</feature>
<evidence type="ECO:0000256" key="4">
    <source>
        <dbReference type="ARBA" id="ARBA00022475"/>
    </source>
</evidence>
<dbReference type="Proteomes" id="UP000636800">
    <property type="component" value="Chromosome 1"/>
</dbReference>
<evidence type="ECO:0000256" key="9">
    <source>
        <dbReference type="SAM" id="SignalP"/>
    </source>
</evidence>
<feature type="chain" id="PRO_5032602546" description="CASP-like protein" evidence="9">
    <location>
        <begin position="24"/>
        <end position="160"/>
    </location>
</feature>
<evidence type="ECO:0000313" key="12">
    <source>
        <dbReference type="Proteomes" id="UP000636800"/>
    </source>
</evidence>
<evidence type="ECO:0000256" key="1">
    <source>
        <dbReference type="ARBA" id="ARBA00004651"/>
    </source>
</evidence>
<evidence type="ECO:0000313" key="11">
    <source>
        <dbReference type="EMBL" id="KAG0499186.1"/>
    </source>
</evidence>
<dbReference type="Pfam" id="PF04535">
    <property type="entry name" value="CASP_dom"/>
    <property type="match status" value="1"/>
</dbReference>
<keyword evidence="7 8" id="KW-0472">Membrane</keyword>
<feature type="transmembrane region" description="Helical" evidence="8">
    <location>
        <begin position="130"/>
        <end position="151"/>
    </location>
</feature>
<dbReference type="InterPro" id="IPR044173">
    <property type="entry name" value="CASPL"/>
</dbReference>
<comment type="subunit">
    <text evidence="3 8">Homodimer and heterodimers.</text>
</comment>
<comment type="caution">
    <text evidence="11">The sequence shown here is derived from an EMBL/GenBank/DDBJ whole genome shotgun (WGS) entry which is preliminary data.</text>
</comment>
<dbReference type="NCBIfam" id="TIGR01569">
    <property type="entry name" value="A_tha_TIGR01569"/>
    <property type="match status" value="1"/>
</dbReference>
<keyword evidence="12" id="KW-1185">Reference proteome</keyword>
<organism evidence="11 12">
    <name type="scientific">Vanilla planifolia</name>
    <name type="common">Vanilla</name>
    <dbReference type="NCBI Taxonomy" id="51239"/>
    <lineage>
        <taxon>Eukaryota</taxon>
        <taxon>Viridiplantae</taxon>
        <taxon>Streptophyta</taxon>
        <taxon>Embryophyta</taxon>
        <taxon>Tracheophyta</taxon>
        <taxon>Spermatophyta</taxon>
        <taxon>Magnoliopsida</taxon>
        <taxon>Liliopsida</taxon>
        <taxon>Asparagales</taxon>
        <taxon>Orchidaceae</taxon>
        <taxon>Vanilloideae</taxon>
        <taxon>Vanilleae</taxon>
        <taxon>Vanilla</taxon>
    </lineage>
</organism>
<dbReference type="AlphaFoldDB" id="A0A835S3A1"/>
<keyword evidence="9" id="KW-0732">Signal</keyword>
<name>A0A835S3A1_VANPL</name>
<dbReference type="InterPro" id="IPR006702">
    <property type="entry name" value="CASP_dom"/>
</dbReference>
<accession>A0A835S3A1</accession>
<evidence type="ECO:0000256" key="3">
    <source>
        <dbReference type="ARBA" id="ARBA00011489"/>
    </source>
</evidence>
<comment type="caution">
    <text evidence="8">Lacks conserved residue(s) required for the propagation of feature annotation.</text>
</comment>
<dbReference type="PANTHER" id="PTHR36488:SF8">
    <property type="entry name" value="CASP-LIKE PROTEIN 1U1"/>
    <property type="match status" value="1"/>
</dbReference>
<comment type="similarity">
    <text evidence="2 8">Belongs to the Casparian strip membrane proteins (CASP) family.</text>
</comment>
<evidence type="ECO:0000256" key="8">
    <source>
        <dbReference type="RuleBase" id="RU361233"/>
    </source>
</evidence>
<dbReference type="GO" id="GO:0005886">
    <property type="term" value="C:plasma membrane"/>
    <property type="evidence" value="ECO:0007669"/>
    <property type="project" value="UniProtKB-SubCell"/>
</dbReference>
<evidence type="ECO:0000256" key="7">
    <source>
        <dbReference type="ARBA" id="ARBA00023136"/>
    </source>
</evidence>
<evidence type="ECO:0000256" key="5">
    <source>
        <dbReference type="ARBA" id="ARBA00022692"/>
    </source>
</evidence>
<feature type="signal peptide" evidence="9">
    <location>
        <begin position="1"/>
        <end position="23"/>
    </location>
</feature>
<comment type="subcellular location">
    <subcellularLocation>
        <location evidence="1 8">Cell membrane</location>
        <topology evidence="1 8">Multi-pass membrane protein</topology>
    </subcellularLocation>
</comment>